<keyword evidence="1" id="KW-1133">Transmembrane helix</keyword>
<keyword evidence="1" id="KW-0812">Transmembrane</keyword>
<keyword evidence="1" id="KW-0472">Membrane</keyword>
<reference evidence="2" key="1">
    <citation type="submission" date="2018-02" db="EMBL/GenBank/DDBJ databases">
        <title>Rhizophora mucronata_Transcriptome.</title>
        <authorList>
            <person name="Meera S.P."/>
            <person name="Sreeshan A."/>
            <person name="Augustine A."/>
        </authorList>
    </citation>
    <scope>NUCLEOTIDE SEQUENCE</scope>
    <source>
        <tissue evidence="2">Leaf</tissue>
    </source>
</reference>
<accession>A0A2P2JMX2</accession>
<dbReference type="EMBL" id="GGEC01014316">
    <property type="protein sequence ID" value="MBW94799.1"/>
    <property type="molecule type" value="Transcribed_RNA"/>
</dbReference>
<name>A0A2P2JMX2_RHIMU</name>
<protein>
    <submittedName>
        <fullName evidence="2">Uncharacterized protein</fullName>
    </submittedName>
</protein>
<dbReference type="AlphaFoldDB" id="A0A2P2JMX2"/>
<evidence type="ECO:0000256" key="1">
    <source>
        <dbReference type="SAM" id="Phobius"/>
    </source>
</evidence>
<evidence type="ECO:0000313" key="2">
    <source>
        <dbReference type="EMBL" id="MBW94799.1"/>
    </source>
</evidence>
<sequence length="41" mass="4844">MRCVEDCIVFMPPVFGYIAGQYHKCFCHSILFIGLCLFFFF</sequence>
<proteinExistence type="predicted"/>
<organism evidence="2">
    <name type="scientific">Rhizophora mucronata</name>
    <name type="common">Asiatic mangrove</name>
    <dbReference type="NCBI Taxonomy" id="61149"/>
    <lineage>
        <taxon>Eukaryota</taxon>
        <taxon>Viridiplantae</taxon>
        <taxon>Streptophyta</taxon>
        <taxon>Embryophyta</taxon>
        <taxon>Tracheophyta</taxon>
        <taxon>Spermatophyta</taxon>
        <taxon>Magnoliopsida</taxon>
        <taxon>eudicotyledons</taxon>
        <taxon>Gunneridae</taxon>
        <taxon>Pentapetalae</taxon>
        <taxon>rosids</taxon>
        <taxon>fabids</taxon>
        <taxon>Malpighiales</taxon>
        <taxon>Rhizophoraceae</taxon>
        <taxon>Rhizophora</taxon>
    </lineage>
</organism>
<feature type="transmembrane region" description="Helical" evidence="1">
    <location>
        <begin position="21"/>
        <end position="40"/>
    </location>
</feature>